<feature type="signal peptide" evidence="2">
    <location>
        <begin position="1"/>
        <end position="17"/>
    </location>
</feature>
<keyword evidence="1 3" id="KW-0812">Transmembrane</keyword>
<organism evidence="3 4">
    <name type="scientific">Gregarina niphandrodes</name>
    <name type="common">Septate eugregarine</name>
    <dbReference type="NCBI Taxonomy" id="110365"/>
    <lineage>
        <taxon>Eukaryota</taxon>
        <taxon>Sar</taxon>
        <taxon>Alveolata</taxon>
        <taxon>Apicomplexa</taxon>
        <taxon>Conoidasida</taxon>
        <taxon>Gregarinasina</taxon>
        <taxon>Eugregarinorida</taxon>
        <taxon>Gregarinidae</taxon>
        <taxon>Gregarina</taxon>
    </lineage>
</organism>
<sequence length="473" mass="51711">MKWILWALGAALPYVVSEDGLPFVLTLCATSTAPADSLCADGFTFIMPASEAATKRLSGIAPSQYQANWHRTGGVVDGGPAVNLLMNTLMPLLNDAMPEMDSSKCLPNYLSGFHTPEHPLYAEPPYAAECVYLPPVPSDFVSGLAIAQNQTRLPMVASPLTARELQEYPYPVWQIYRASWERRLGFSPSSLVQALAMALGATETLGTTATSVVGLRLFGFPGETAQLEFVTMDEVKALPEVMLTRRVKMSGLTFRMDTRITLPEPPAAALVDAGCQVVVDQFLPASIFIDQDEAQAHTRQRESTRHVAGRHGPGRQETGRLAWVFPQFHDIELPAHLATPVVYRTTHLLLTGERNYGDQGPTFHDRYLLDAPKNAFAQKGSESERGRIYLEPPAIAIQCPGSAPPALQKVTEAHIYPRSTRYHPNAAIVQGVSITPEFLPYVVALTTTGLLTALIVVAKPLLQCTLRLRIKQL</sequence>
<evidence type="ECO:0000313" key="4">
    <source>
        <dbReference type="Proteomes" id="UP000019763"/>
    </source>
</evidence>
<protein>
    <submittedName>
        <fullName evidence="3">Transmembrane protein</fullName>
    </submittedName>
</protein>
<proteinExistence type="predicted"/>
<evidence type="ECO:0000313" key="3">
    <source>
        <dbReference type="EMBL" id="EZG46735.1"/>
    </source>
</evidence>
<keyword evidence="2" id="KW-0732">Signal</keyword>
<dbReference type="AlphaFoldDB" id="A0A023B1F6"/>
<feature type="chain" id="PRO_5001511423" evidence="2">
    <location>
        <begin position="18"/>
        <end position="473"/>
    </location>
</feature>
<evidence type="ECO:0000256" key="1">
    <source>
        <dbReference type="SAM" id="Phobius"/>
    </source>
</evidence>
<name>A0A023B1F6_GRENI</name>
<feature type="transmembrane region" description="Helical" evidence="1">
    <location>
        <begin position="438"/>
        <end position="462"/>
    </location>
</feature>
<dbReference type="EMBL" id="AFNH02000991">
    <property type="protein sequence ID" value="EZG46735.1"/>
    <property type="molecule type" value="Genomic_DNA"/>
</dbReference>
<accession>A0A023B1F6</accession>
<keyword evidence="4" id="KW-1185">Reference proteome</keyword>
<evidence type="ECO:0000256" key="2">
    <source>
        <dbReference type="SAM" id="SignalP"/>
    </source>
</evidence>
<dbReference type="VEuPathDB" id="CryptoDB:GNI_133030"/>
<comment type="caution">
    <text evidence="3">The sequence shown here is derived from an EMBL/GenBank/DDBJ whole genome shotgun (WGS) entry which is preliminary data.</text>
</comment>
<gene>
    <name evidence="3" type="ORF">GNI_133030</name>
</gene>
<dbReference type="GeneID" id="22914666"/>
<dbReference type="RefSeq" id="XP_011132244.1">
    <property type="nucleotide sequence ID" value="XM_011133942.1"/>
</dbReference>
<keyword evidence="1" id="KW-1133">Transmembrane helix</keyword>
<keyword evidence="1" id="KW-0472">Membrane</keyword>
<dbReference type="Proteomes" id="UP000019763">
    <property type="component" value="Unassembled WGS sequence"/>
</dbReference>
<reference evidence="3" key="1">
    <citation type="submission" date="2013-12" db="EMBL/GenBank/DDBJ databases">
        <authorList>
            <person name="Omoto C.K."/>
            <person name="Sibley D."/>
            <person name="Venepally P."/>
            <person name="Hadjithomas M."/>
            <person name="Karamycheva S."/>
            <person name="Brunk B."/>
            <person name="Roos D."/>
            <person name="Caler E."/>
            <person name="Lorenzi H."/>
        </authorList>
    </citation>
    <scope>NUCLEOTIDE SEQUENCE</scope>
</reference>